<evidence type="ECO:0000313" key="7">
    <source>
        <dbReference type="EMBL" id="MEH2553769.1"/>
    </source>
</evidence>
<dbReference type="Pfam" id="PF01494">
    <property type="entry name" value="FAD_binding_3"/>
    <property type="match status" value="1"/>
</dbReference>
<organism evidence="7 8">
    <name type="scientific">Bradyrhizobium algeriense</name>
    <dbReference type="NCBI Taxonomy" id="634784"/>
    <lineage>
        <taxon>Bacteria</taxon>
        <taxon>Pseudomonadati</taxon>
        <taxon>Pseudomonadota</taxon>
        <taxon>Alphaproteobacteria</taxon>
        <taxon>Hyphomicrobiales</taxon>
        <taxon>Nitrobacteraceae</taxon>
        <taxon>Bradyrhizobium</taxon>
    </lineage>
</organism>
<evidence type="ECO:0000256" key="3">
    <source>
        <dbReference type="ARBA" id="ARBA00022827"/>
    </source>
</evidence>
<protein>
    <submittedName>
        <fullName evidence="7">Salicylate hydroxylase</fullName>
        <ecNumber evidence="7">1.14.13.1</ecNumber>
    </submittedName>
</protein>
<dbReference type="PRINTS" id="PR00420">
    <property type="entry name" value="RNGMNOXGNASE"/>
</dbReference>
<dbReference type="PROSITE" id="PS51257">
    <property type="entry name" value="PROKAR_LIPOPROTEIN"/>
    <property type="match status" value="1"/>
</dbReference>
<keyword evidence="5" id="KW-0503">Monooxygenase</keyword>
<dbReference type="InterPro" id="IPR036188">
    <property type="entry name" value="FAD/NAD-bd_sf"/>
</dbReference>
<feature type="domain" description="FAD-binding" evidence="6">
    <location>
        <begin position="5"/>
        <end position="321"/>
    </location>
</feature>
<evidence type="ECO:0000313" key="8">
    <source>
        <dbReference type="Proteomes" id="UP001364224"/>
    </source>
</evidence>
<dbReference type="InterPro" id="IPR002938">
    <property type="entry name" value="FAD-bd"/>
</dbReference>
<dbReference type="EMBL" id="JAZHRV010000001">
    <property type="protein sequence ID" value="MEH2553769.1"/>
    <property type="molecule type" value="Genomic_DNA"/>
</dbReference>
<comment type="caution">
    <text evidence="7">The sequence shown here is derived from an EMBL/GenBank/DDBJ whole genome shotgun (WGS) entry which is preliminary data.</text>
</comment>
<reference evidence="7 8" key="1">
    <citation type="submission" date="2024-02" db="EMBL/GenBank/DDBJ databases">
        <title>Adaptive strategies in a cosmopolitan and abundant soil bacterium.</title>
        <authorList>
            <person name="Carini P."/>
        </authorList>
    </citation>
    <scope>NUCLEOTIDE SEQUENCE [LARGE SCALE GENOMIC DNA]</scope>
    <source>
        <strain evidence="7 8">AZCC 1608</strain>
    </source>
</reference>
<proteinExistence type="predicted"/>
<sequence>MKQQKITVIGAGIGGLAVSCALLQRGFDVEVYEQAEVLGEVGAGVQISANGAKALIDLGLRDKISAVACEAASKAVRIWSTGKEWKLFDLGVDSIERFGAPYWNLHRADLHAVLLEAVRARKADALHTGKKCVEIKSEPGEVQVRFADGSSATCDALVGADGVHSQIRQSLLGPSKAQFTGLMAWRGTIPMERLSKELRRPIGLNWIGPGAHVITYPIRSGELLNFVGIVERPEWQVESWSTRGTKEECAADFKGWHPLVLETINQLDTAYKWALCGREPLKHYAYGKICLIGDAAHPTLPFLAQGAVMALEDAIVLGRCFVKYPSPEHAFKRFEELRVERTSSMVRGASENASRFHSAELADPKMAENYVAREWQPERVKKRYDWLFEYDVNTVAV</sequence>
<evidence type="ECO:0000259" key="6">
    <source>
        <dbReference type="Pfam" id="PF01494"/>
    </source>
</evidence>
<dbReference type="PANTHER" id="PTHR13789">
    <property type="entry name" value="MONOOXYGENASE"/>
    <property type="match status" value="1"/>
</dbReference>
<dbReference type="Proteomes" id="UP001364224">
    <property type="component" value="Unassembled WGS sequence"/>
</dbReference>
<evidence type="ECO:0000256" key="1">
    <source>
        <dbReference type="ARBA" id="ARBA00001974"/>
    </source>
</evidence>
<keyword evidence="3" id="KW-0274">FAD</keyword>
<comment type="cofactor">
    <cofactor evidence="1">
        <name>FAD</name>
        <dbReference type="ChEBI" id="CHEBI:57692"/>
    </cofactor>
</comment>
<dbReference type="SUPFAM" id="SSF51905">
    <property type="entry name" value="FAD/NAD(P)-binding domain"/>
    <property type="match status" value="1"/>
</dbReference>
<dbReference type="GO" id="GO:0018658">
    <property type="term" value="F:salicylate 1-monooxygenase activity"/>
    <property type="evidence" value="ECO:0007669"/>
    <property type="project" value="UniProtKB-EC"/>
</dbReference>
<dbReference type="SUPFAM" id="SSF54373">
    <property type="entry name" value="FAD-linked reductases, C-terminal domain"/>
    <property type="match status" value="1"/>
</dbReference>
<dbReference type="Gene3D" id="3.50.50.60">
    <property type="entry name" value="FAD/NAD(P)-binding domain"/>
    <property type="match status" value="1"/>
</dbReference>
<dbReference type="EC" id="1.14.13.1" evidence="7"/>
<evidence type="ECO:0000256" key="4">
    <source>
        <dbReference type="ARBA" id="ARBA00023002"/>
    </source>
</evidence>
<dbReference type="PANTHER" id="PTHR13789:SF318">
    <property type="entry name" value="GERANYLGERANYL DIPHOSPHATE REDUCTASE"/>
    <property type="match status" value="1"/>
</dbReference>
<keyword evidence="4 7" id="KW-0560">Oxidoreductase</keyword>
<name>A0ABU8B5G4_9BRAD</name>
<accession>A0ABU8B5G4</accession>
<dbReference type="InterPro" id="IPR050493">
    <property type="entry name" value="FAD-dep_Monooxygenase_BioMet"/>
</dbReference>
<keyword evidence="2" id="KW-0285">Flavoprotein</keyword>
<dbReference type="RefSeq" id="WP_334478315.1">
    <property type="nucleotide sequence ID" value="NZ_JAZHRV010000001.1"/>
</dbReference>
<evidence type="ECO:0000256" key="5">
    <source>
        <dbReference type="ARBA" id="ARBA00023033"/>
    </source>
</evidence>
<gene>
    <name evidence="7" type="ORF">V1286_001298</name>
</gene>
<keyword evidence="8" id="KW-1185">Reference proteome</keyword>
<evidence type="ECO:0000256" key="2">
    <source>
        <dbReference type="ARBA" id="ARBA00022630"/>
    </source>
</evidence>